<comment type="subcellular location">
    <subcellularLocation>
        <location evidence="1">Membrane</location>
    </subcellularLocation>
</comment>
<feature type="domain" description="Fatty acid hydroxylase" evidence="6">
    <location>
        <begin position="173"/>
        <end position="314"/>
    </location>
</feature>
<evidence type="ECO:0000256" key="2">
    <source>
        <dbReference type="ARBA" id="ARBA00022692"/>
    </source>
</evidence>
<dbReference type="PANTHER" id="PTHR11863">
    <property type="entry name" value="STEROL DESATURASE"/>
    <property type="match status" value="1"/>
</dbReference>
<proteinExistence type="predicted"/>
<dbReference type="InterPro" id="IPR006694">
    <property type="entry name" value="Fatty_acid_hydroxylase"/>
</dbReference>
<dbReference type="InterPro" id="IPR050307">
    <property type="entry name" value="Sterol_Desaturase_Related"/>
</dbReference>
<feature type="transmembrane region" description="Helical" evidence="5">
    <location>
        <begin position="88"/>
        <end position="109"/>
    </location>
</feature>
<gene>
    <name evidence="7" type="ORF">MVES_000706</name>
</gene>
<keyword evidence="4 5" id="KW-0472">Membrane</keyword>
<dbReference type="AlphaFoldDB" id="A0A2N1JGM1"/>
<dbReference type="Pfam" id="PF04116">
    <property type="entry name" value="FA_hydroxylase"/>
    <property type="match status" value="1"/>
</dbReference>
<dbReference type="GO" id="GO:0016020">
    <property type="term" value="C:membrane"/>
    <property type="evidence" value="ECO:0007669"/>
    <property type="project" value="UniProtKB-SubCell"/>
</dbReference>
<protein>
    <recommendedName>
        <fullName evidence="6">Fatty acid hydroxylase domain-containing protein</fullName>
    </recommendedName>
</protein>
<keyword evidence="3 5" id="KW-1133">Transmembrane helix</keyword>
<evidence type="ECO:0000256" key="4">
    <source>
        <dbReference type="ARBA" id="ARBA00023136"/>
    </source>
</evidence>
<organism evidence="7 8">
    <name type="scientific">Malassezia vespertilionis</name>
    <dbReference type="NCBI Taxonomy" id="2020962"/>
    <lineage>
        <taxon>Eukaryota</taxon>
        <taxon>Fungi</taxon>
        <taxon>Dikarya</taxon>
        <taxon>Basidiomycota</taxon>
        <taxon>Ustilaginomycotina</taxon>
        <taxon>Malasseziomycetes</taxon>
        <taxon>Malasseziales</taxon>
        <taxon>Malasseziaceae</taxon>
        <taxon>Malassezia</taxon>
    </lineage>
</organism>
<dbReference type="EMBL" id="KZ454987">
    <property type="protein sequence ID" value="PKI85678.1"/>
    <property type="molecule type" value="Genomic_DNA"/>
</dbReference>
<reference evidence="7 8" key="1">
    <citation type="submission" date="2017-10" db="EMBL/GenBank/DDBJ databases">
        <title>A novel species of cold-tolerant Malassezia isolated from bats.</title>
        <authorList>
            <person name="Lorch J.M."/>
            <person name="Palmer J.M."/>
            <person name="Vanderwolf K.J."/>
            <person name="Schmidt K.Z."/>
            <person name="Verant M.L."/>
            <person name="Weller T.J."/>
            <person name="Blehert D.S."/>
        </authorList>
    </citation>
    <scope>NUCLEOTIDE SEQUENCE [LARGE SCALE GENOMIC DNA]</scope>
    <source>
        <strain evidence="7 8">NWHC:44797-103</strain>
    </source>
</reference>
<evidence type="ECO:0000259" key="6">
    <source>
        <dbReference type="Pfam" id="PF04116"/>
    </source>
</evidence>
<dbReference type="GO" id="GO:0008610">
    <property type="term" value="P:lipid biosynthetic process"/>
    <property type="evidence" value="ECO:0007669"/>
    <property type="project" value="InterPro"/>
</dbReference>
<keyword evidence="2 5" id="KW-0812">Transmembrane</keyword>
<evidence type="ECO:0000256" key="5">
    <source>
        <dbReference type="SAM" id="Phobius"/>
    </source>
</evidence>
<feature type="transmembrane region" description="Helical" evidence="5">
    <location>
        <begin position="59"/>
        <end position="76"/>
    </location>
</feature>
<sequence length="334" mass="39101">MSAKRNRPAPNVDGWKKERNLSPVHRLVAWLNFLPPSAEECHKPGPDDKLPVFDEWNQALYLLPFAMLPFTVRYLYYHYVDTQMPNHWTIFVMFFTYTVFFAAVFVRFLNRLALKYGYLDSGVGRDTISYSMVSKLSIEAISALSLRPLGMVLLTYNPAEAPKLTIWFPFQLFIFTLIEDFNYYWFHRLCHEAESAWKVHRLHHTTKHPTALLLSYADEIQEVIDIVGAPLLSWFTFPIPYDVLSVWVLIHISIQLHGHSGIRLHYGTLLTGPWLRPLNLELVEEDHDLHHRHGWKDSYNYGKQSRVWDTLFGTTGDRIEGYEENLQWGTFISP</sequence>
<evidence type="ECO:0000256" key="1">
    <source>
        <dbReference type="ARBA" id="ARBA00004370"/>
    </source>
</evidence>
<keyword evidence="8" id="KW-1185">Reference proteome</keyword>
<dbReference type="Proteomes" id="UP000232875">
    <property type="component" value="Unassembled WGS sequence"/>
</dbReference>
<accession>A0A2N1JGM1</accession>
<name>A0A2N1JGM1_9BASI</name>
<dbReference type="OrthoDB" id="6354873at2759"/>
<dbReference type="STRING" id="2020962.A0A2N1JGM1"/>
<evidence type="ECO:0000313" key="7">
    <source>
        <dbReference type="EMBL" id="PKI85678.1"/>
    </source>
</evidence>
<dbReference type="GO" id="GO:0005506">
    <property type="term" value="F:iron ion binding"/>
    <property type="evidence" value="ECO:0007669"/>
    <property type="project" value="InterPro"/>
</dbReference>
<dbReference type="GO" id="GO:0016491">
    <property type="term" value="F:oxidoreductase activity"/>
    <property type="evidence" value="ECO:0007669"/>
    <property type="project" value="InterPro"/>
</dbReference>
<evidence type="ECO:0000256" key="3">
    <source>
        <dbReference type="ARBA" id="ARBA00022989"/>
    </source>
</evidence>
<evidence type="ECO:0000313" key="8">
    <source>
        <dbReference type="Proteomes" id="UP000232875"/>
    </source>
</evidence>